<comment type="caution">
    <text evidence="2">The sequence shown here is derived from an EMBL/GenBank/DDBJ whole genome shotgun (WGS) entry which is preliminary data.</text>
</comment>
<feature type="region of interest" description="Disordered" evidence="1">
    <location>
        <begin position="1"/>
        <end position="64"/>
    </location>
</feature>
<organism evidence="2 3">
    <name type="scientific">Abeliophyllum distichum</name>
    <dbReference type="NCBI Taxonomy" id="126358"/>
    <lineage>
        <taxon>Eukaryota</taxon>
        <taxon>Viridiplantae</taxon>
        <taxon>Streptophyta</taxon>
        <taxon>Embryophyta</taxon>
        <taxon>Tracheophyta</taxon>
        <taxon>Spermatophyta</taxon>
        <taxon>Magnoliopsida</taxon>
        <taxon>eudicotyledons</taxon>
        <taxon>Gunneridae</taxon>
        <taxon>Pentapetalae</taxon>
        <taxon>asterids</taxon>
        <taxon>lamiids</taxon>
        <taxon>Lamiales</taxon>
        <taxon>Oleaceae</taxon>
        <taxon>Forsythieae</taxon>
        <taxon>Abeliophyllum</taxon>
    </lineage>
</organism>
<reference evidence="3" key="1">
    <citation type="submission" date="2024-07" db="EMBL/GenBank/DDBJ databases">
        <title>Two chromosome-level genome assemblies of Korean endemic species Abeliophyllum distichum and Forsythia ovata (Oleaceae).</title>
        <authorList>
            <person name="Jang H."/>
        </authorList>
    </citation>
    <scope>NUCLEOTIDE SEQUENCE [LARGE SCALE GENOMIC DNA]</scope>
</reference>
<proteinExistence type="predicted"/>
<dbReference type="AlphaFoldDB" id="A0ABD1RF69"/>
<accession>A0ABD1RF69</accession>
<evidence type="ECO:0000313" key="3">
    <source>
        <dbReference type="Proteomes" id="UP001604336"/>
    </source>
</evidence>
<dbReference type="EMBL" id="JBFOLK010000009">
    <property type="protein sequence ID" value="KAL2486704.1"/>
    <property type="molecule type" value="Genomic_DNA"/>
</dbReference>
<name>A0ABD1RF69_9LAMI</name>
<dbReference type="Proteomes" id="UP001604336">
    <property type="component" value="Unassembled WGS sequence"/>
</dbReference>
<protein>
    <submittedName>
        <fullName evidence="2">Uncharacterized protein</fullName>
    </submittedName>
</protein>
<evidence type="ECO:0000256" key="1">
    <source>
        <dbReference type="SAM" id="MobiDB-lite"/>
    </source>
</evidence>
<evidence type="ECO:0000313" key="2">
    <source>
        <dbReference type="EMBL" id="KAL2486704.1"/>
    </source>
</evidence>
<sequence length="127" mass="14808">MGRSWARSTAEMGRSWARSTAEMGRSWARRRTAQIGEQQNWGQKSRLRARRSRFRAKKSRLRAKQITTRTREGAEMELVRRKWSSSGGNREGGVNAKGLWRRGRNRLSDEREQWRAVCAGKKKGTWS</sequence>
<keyword evidence="3" id="KW-1185">Reference proteome</keyword>
<feature type="compositionally biased region" description="Basic residues" evidence="1">
    <location>
        <begin position="45"/>
        <end position="63"/>
    </location>
</feature>
<gene>
    <name evidence="2" type="ORF">Adt_31460</name>
</gene>